<evidence type="ECO:0000256" key="1">
    <source>
        <dbReference type="SAM" id="MobiDB-lite"/>
    </source>
</evidence>
<sequence>MIGFASCSLFFSRGRVSPRQATYFLLLRQKNVSKEKATLLSATLRYATGNLRCSRFAGSRRTRFAQTAASPDPRTAALLGAARRALGTSGPSLRSASSRAFASLGHRAPTPALPREGREKCKTCDAGPDALLLPLPGEGWDGGTTALATRQRLIKCRMPPPQPSPGRGGSQSGPSGSKSSLPQRKPTQAEQSEGPRAGRAQRWPVGPQSPSVCAEERSVSRIRARPCLSEASLGETPRNVSTAGCPQRSGGSQTAGSPFLCLRSFGEAKESKSPAGARPGLRPQQGKQR</sequence>
<evidence type="ECO:0000313" key="3">
    <source>
        <dbReference type="Proteomes" id="UP001242045"/>
    </source>
</evidence>
<comment type="caution">
    <text evidence="2">The sequence shown here is derived from an EMBL/GenBank/DDBJ whole genome shotgun (WGS) entry which is preliminary data.</text>
</comment>
<dbReference type="AlphaFoldDB" id="A0AAW8CY81"/>
<name>A0AAW8CY81_9BURK</name>
<feature type="compositionally biased region" description="Polar residues" evidence="1">
    <location>
        <begin position="238"/>
        <end position="256"/>
    </location>
</feature>
<protein>
    <submittedName>
        <fullName evidence="2">Uncharacterized protein</fullName>
    </submittedName>
</protein>
<gene>
    <name evidence="2" type="ORF">J2W31_001053</name>
</gene>
<proteinExistence type="predicted"/>
<organism evidence="2 3">
    <name type="scientific">Variovorax boronicumulans</name>
    <dbReference type="NCBI Taxonomy" id="436515"/>
    <lineage>
        <taxon>Bacteria</taxon>
        <taxon>Pseudomonadati</taxon>
        <taxon>Pseudomonadota</taxon>
        <taxon>Betaproteobacteria</taxon>
        <taxon>Burkholderiales</taxon>
        <taxon>Comamonadaceae</taxon>
        <taxon>Variovorax</taxon>
    </lineage>
</organism>
<reference evidence="2" key="1">
    <citation type="submission" date="2023-07" db="EMBL/GenBank/DDBJ databases">
        <title>Sorghum-associated microbial communities from plants grown in Nebraska, USA.</title>
        <authorList>
            <person name="Schachtman D."/>
        </authorList>
    </citation>
    <scope>NUCLEOTIDE SEQUENCE</scope>
    <source>
        <strain evidence="2">DS3754</strain>
    </source>
</reference>
<accession>A0AAW8CY81</accession>
<evidence type="ECO:0000313" key="2">
    <source>
        <dbReference type="EMBL" id="MDP9891950.1"/>
    </source>
</evidence>
<dbReference type="Proteomes" id="UP001242045">
    <property type="component" value="Unassembled WGS sequence"/>
</dbReference>
<feature type="region of interest" description="Disordered" evidence="1">
    <location>
        <begin position="102"/>
        <end position="121"/>
    </location>
</feature>
<dbReference type="EMBL" id="JAUSRD010000002">
    <property type="protein sequence ID" value="MDP9891950.1"/>
    <property type="molecule type" value="Genomic_DNA"/>
</dbReference>
<feature type="region of interest" description="Disordered" evidence="1">
    <location>
        <begin position="156"/>
        <end position="289"/>
    </location>
</feature>
<feature type="compositionally biased region" description="Low complexity" evidence="1">
    <location>
        <begin position="172"/>
        <end position="183"/>
    </location>
</feature>